<reference evidence="1 2" key="1">
    <citation type="submission" date="2017-04" db="EMBL/GenBank/DDBJ databases">
        <title>The new phylogeny of genus Mycobacterium.</title>
        <authorList>
            <person name="Tortoli E."/>
            <person name="Trovato A."/>
            <person name="Cirillo D.M."/>
        </authorList>
    </citation>
    <scope>NUCLEOTIDE SEQUENCE [LARGE SCALE GENOMIC DNA]</scope>
    <source>
        <strain evidence="1 2">DSM 45247</strain>
    </source>
</reference>
<proteinExistence type="predicted"/>
<organism evidence="1 2">
    <name type="scientific">Mycolicibacterium vulneris</name>
    <dbReference type="NCBI Taxonomy" id="547163"/>
    <lineage>
        <taxon>Bacteria</taxon>
        <taxon>Bacillati</taxon>
        <taxon>Actinomycetota</taxon>
        <taxon>Actinomycetes</taxon>
        <taxon>Mycobacteriales</taxon>
        <taxon>Mycobacteriaceae</taxon>
        <taxon>Mycolicibacterium</taxon>
    </lineage>
</organism>
<sequence>MSGSGVGELFTSNESLQDAPAVRLFAAKNLASYVTLMERHLDGSAKITEAELVSRIEQDLAEVGLPDQTGLGLIKWWASSGWLNRVSDGTGQAAQNVCSLTEDARSVLAFLRRQRRADSVATGGSMVSIASGLKRIASQLDGDPERIRIDLEEQIEALYRQLEDLAEGRRPQPNLVDLADEGRAIAYQMEQIITDIVRYGGMQNEITTALIEGPEDSDTAFRDRSRRLFTDYEALFDSRERASYTAFTRMVQDPDQRARLRSDITTVVESLPDLDASLREVMVQFFPRVAEQIGEVIRIEQRCALRIKRFFAAGTAEQARGLARQINEAIGVGHALLRQSVVDSPTRAELPIGRSALTSVGAIAFDIQDPSPPRPARQAEATADLSGFTGLASQVDIPQLTELVNTAVQAGPVSLPEMIGMVDAPYLGDVVVLWALAVRQDPDAAASAAASRVRFRSRDGVDREIEVPALMFRDRAASAGGL</sequence>
<dbReference type="AlphaFoldDB" id="A0A1X2LC36"/>
<dbReference type="Pfam" id="PF11855">
    <property type="entry name" value="DUF3375"/>
    <property type="match status" value="1"/>
</dbReference>
<accession>A0A1X2LC36</accession>
<keyword evidence="2" id="KW-1185">Reference proteome</keyword>
<name>A0A1X2LC36_9MYCO</name>
<comment type="caution">
    <text evidence="1">The sequence shown here is derived from an EMBL/GenBank/DDBJ whole genome shotgun (WGS) entry which is preliminary data.</text>
</comment>
<gene>
    <name evidence="1" type="ORF">B8W69_03600</name>
</gene>
<evidence type="ECO:0000313" key="1">
    <source>
        <dbReference type="EMBL" id="OSC31544.1"/>
    </source>
</evidence>
<dbReference type="RefSeq" id="WP_085288619.1">
    <property type="nucleotide sequence ID" value="NZ_NCXM01000003.1"/>
</dbReference>
<evidence type="ECO:0000313" key="2">
    <source>
        <dbReference type="Proteomes" id="UP000242320"/>
    </source>
</evidence>
<dbReference type="OrthoDB" id="4759240at2"/>
<dbReference type="EMBL" id="NCXM01000003">
    <property type="protein sequence ID" value="OSC31544.1"/>
    <property type="molecule type" value="Genomic_DNA"/>
</dbReference>
<dbReference type="Proteomes" id="UP000242320">
    <property type="component" value="Unassembled WGS sequence"/>
</dbReference>
<dbReference type="InterPro" id="IPR021804">
    <property type="entry name" value="DUF3375"/>
</dbReference>
<evidence type="ECO:0008006" key="3">
    <source>
        <dbReference type="Google" id="ProtNLM"/>
    </source>
</evidence>
<protein>
    <recommendedName>
        <fullName evidence="3">DUF3375 domain-containing protein</fullName>
    </recommendedName>
</protein>